<evidence type="ECO:0000313" key="8">
    <source>
        <dbReference type="Proteomes" id="UP000749293"/>
    </source>
</evidence>
<dbReference type="GeneID" id="55970465"/>
<dbReference type="AlphaFoldDB" id="A0A9P4YZH7"/>
<reference evidence="7" key="1">
    <citation type="submission" date="2020-03" db="EMBL/GenBank/DDBJ databases">
        <title>Site-based positive gene gene selection in Geosmithia morbida across the United States reveals a broad range of putative effectors and factors for local host and environmental adapation.</title>
        <authorList>
            <person name="Onufrak A."/>
            <person name="Murdoch R.W."/>
            <person name="Gazis R."/>
            <person name="Huff M."/>
            <person name="Staton M."/>
            <person name="Klingeman W."/>
            <person name="Hadziabdic D."/>
        </authorList>
    </citation>
    <scope>NUCLEOTIDE SEQUENCE</scope>
    <source>
        <strain evidence="7">1262</strain>
    </source>
</reference>
<dbReference type="InterPro" id="IPR006076">
    <property type="entry name" value="FAD-dep_OxRdtase"/>
</dbReference>
<comment type="similarity">
    <text evidence="2">Belongs to the MSOX/MTOX family.</text>
</comment>
<gene>
    <name evidence="7" type="ORF">GMORB2_4237</name>
</gene>
<sequence>MTTPKRILIVGGGTFGLSTAYHLAKSGYTSVSVIDSSEFLPSNSSAGHDLNKIVRAEDENPRYADLALEAMKLWQEDPLFAPYYHQVGYLLANSPGAPDKAKKTLAKSLSNISQREAWKGRIRPIESRQDIRELAPAFDGPMDWRGYFNTLAGWVHATDSMHAVYAACCDMGVRFLLGDGVERLAFEGDECVGVHTASGKLHPADVVVVTLGASVAGVVPELAPQITAKAFAVAHVQLTPDEAARLRGIPVTYARDLGFLFEPDPRTGLLKICPMGAGITNYRGGSISLPPDDNSYIPSSQEESVRRLLRDTLPALADRPLVNKHMCWIADTRDSCYVIDYIPGKKGVVVATGDSGTAFKMLPNAGGWVKKLIEEGEQKEDEWRWKDFTGSNDDVSWRVGEPYDLSEEQAK</sequence>
<evidence type="ECO:0000256" key="2">
    <source>
        <dbReference type="ARBA" id="ARBA00010989"/>
    </source>
</evidence>
<dbReference type="Gene3D" id="3.50.50.60">
    <property type="entry name" value="FAD/NAD(P)-binding domain"/>
    <property type="match status" value="1"/>
</dbReference>
<keyword evidence="5" id="KW-0560">Oxidoreductase</keyword>
<protein>
    <submittedName>
        <fullName evidence="7">Sarcosine oxidase / L-pipecolate oxidase</fullName>
    </submittedName>
</protein>
<dbReference type="PANTHER" id="PTHR10961">
    <property type="entry name" value="PEROXISOMAL SARCOSINE OXIDASE"/>
    <property type="match status" value="1"/>
</dbReference>
<dbReference type="InterPro" id="IPR036188">
    <property type="entry name" value="FAD/NAD-bd_sf"/>
</dbReference>
<dbReference type="PANTHER" id="PTHR10961:SF26">
    <property type="entry name" value="L-SACCHAROPINE OXIDASE"/>
    <property type="match status" value="1"/>
</dbReference>
<keyword evidence="4" id="KW-0274">FAD</keyword>
<organism evidence="7 8">
    <name type="scientific">Geosmithia morbida</name>
    <dbReference type="NCBI Taxonomy" id="1094350"/>
    <lineage>
        <taxon>Eukaryota</taxon>
        <taxon>Fungi</taxon>
        <taxon>Dikarya</taxon>
        <taxon>Ascomycota</taxon>
        <taxon>Pezizomycotina</taxon>
        <taxon>Sordariomycetes</taxon>
        <taxon>Hypocreomycetidae</taxon>
        <taxon>Hypocreales</taxon>
        <taxon>Bionectriaceae</taxon>
        <taxon>Geosmithia</taxon>
    </lineage>
</organism>
<dbReference type="GO" id="GO:0051698">
    <property type="term" value="F:saccharopine oxidase activity"/>
    <property type="evidence" value="ECO:0007669"/>
    <property type="project" value="TreeGrafter"/>
</dbReference>
<keyword evidence="3" id="KW-0285">Flavoprotein</keyword>
<dbReference type="RefSeq" id="XP_035324049.1">
    <property type="nucleotide sequence ID" value="XM_035466212.1"/>
</dbReference>
<dbReference type="EMBL" id="JAANYQ010000003">
    <property type="protein sequence ID" value="KAF4125397.1"/>
    <property type="molecule type" value="Genomic_DNA"/>
</dbReference>
<evidence type="ECO:0000256" key="5">
    <source>
        <dbReference type="ARBA" id="ARBA00023002"/>
    </source>
</evidence>
<evidence type="ECO:0000256" key="1">
    <source>
        <dbReference type="ARBA" id="ARBA00001974"/>
    </source>
</evidence>
<feature type="domain" description="FAD dependent oxidoreductase" evidence="6">
    <location>
        <begin position="6"/>
        <end position="370"/>
    </location>
</feature>
<accession>A0A9P4YZH7</accession>
<evidence type="ECO:0000259" key="6">
    <source>
        <dbReference type="Pfam" id="PF01266"/>
    </source>
</evidence>
<evidence type="ECO:0000313" key="7">
    <source>
        <dbReference type="EMBL" id="KAF4125397.1"/>
    </source>
</evidence>
<evidence type="ECO:0000256" key="4">
    <source>
        <dbReference type="ARBA" id="ARBA00022827"/>
    </source>
</evidence>
<dbReference type="SUPFAM" id="SSF51905">
    <property type="entry name" value="FAD/NAD(P)-binding domain"/>
    <property type="match status" value="1"/>
</dbReference>
<comment type="cofactor">
    <cofactor evidence="1">
        <name>FAD</name>
        <dbReference type="ChEBI" id="CHEBI:57692"/>
    </cofactor>
</comment>
<dbReference type="OrthoDB" id="2219495at2759"/>
<dbReference type="Proteomes" id="UP000749293">
    <property type="component" value="Unassembled WGS sequence"/>
</dbReference>
<proteinExistence type="inferred from homology"/>
<comment type="caution">
    <text evidence="7">The sequence shown here is derived from an EMBL/GenBank/DDBJ whole genome shotgun (WGS) entry which is preliminary data.</text>
</comment>
<name>A0A9P4YZH7_9HYPO</name>
<dbReference type="Pfam" id="PF01266">
    <property type="entry name" value="DAO"/>
    <property type="match status" value="1"/>
</dbReference>
<evidence type="ECO:0000256" key="3">
    <source>
        <dbReference type="ARBA" id="ARBA00022630"/>
    </source>
</evidence>
<dbReference type="Gene3D" id="3.30.9.10">
    <property type="entry name" value="D-Amino Acid Oxidase, subunit A, domain 2"/>
    <property type="match status" value="1"/>
</dbReference>
<dbReference type="InterPro" id="IPR045170">
    <property type="entry name" value="MTOX"/>
</dbReference>
<dbReference type="GO" id="GO:0008115">
    <property type="term" value="F:sarcosine oxidase activity"/>
    <property type="evidence" value="ECO:0007669"/>
    <property type="project" value="TreeGrafter"/>
</dbReference>
<keyword evidence="8" id="KW-1185">Reference proteome</keyword>
<dbReference type="GO" id="GO:0050660">
    <property type="term" value="F:flavin adenine dinucleotide binding"/>
    <property type="evidence" value="ECO:0007669"/>
    <property type="project" value="InterPro"/>
</dbReference>